<proteinExistence type="predicted"/>
<sequence>MNRYRNRKLFVAFAGLLAWGLTTNLYACSVPVFRYALERWERDEYRLIVAVSGELSEEHQKWVEDLRQQCVREEGFCNLMVHVLDITDEENSDVLEAYPAVAEITEPTAFLLYPLGSYLPTVILHEPFTDQTVQKLTSSAFVKELTLEILKGTSAVWVLVDSGNPERDDKAYDVLLEKLEWLSDEVPLPAGVIETSGEITGGMTQSEVMANYDPANFLRSVIPLKIGFAVKRLTKAQAEPVFRAILMSSEEDLVEYKDEPMAFPVFGRGRFLLPLVGEGISADNVEMATMYVCGICSCQIKSGNPGVDLLSHVDWYSYLEGSEIVHDRELPPLTGTADLVDVEADAPEMYVSADDAPADDALMANATEADAPQSSLTEQVVPKPSSLLRRNMIILLGTVLCLIVGASLIIAKKKKGPL</sequence>
<organism evidence="2 3">
    <name type="scientific">Novipirellula herctigrandis</name>
    <dbReference type="NCBI Taxonomy" id="2527986"/>
    <lineage>
        <taxon>Bacteria</taxon>
        <taxon>Pseudomonadati</taxon>
        <taxon>Planctomycetota</taxon>
        <taxon>Planctomycetia</taxon>
        <taxon>Pirellulales</taxon>
        <taxon>Pirellulaceae</taxon>
        <taxon>Novipirellula</taxon>
    </lineage>
</organism>
<keyword evidence="1" id="KW-0472">Membrane</keyword>
<feature type="transmembrane region" description="Helical" evidence="1">
    <location>
        <begin position="392"/>
        <end position="411"/>
    </location>
</feature>
<gene>
    <name evidence="2" type="ORF">CA13_55600</name>
</gene>
<dbReference type="AlphaFoldDB" id="A0A5C5Z9T5"/>
<evidence type="ECO:0000256" key="1">
    <source>
        <dbReference type="SAM" id="Phobius"/>
    </source>
</evidence>
<dbReference type="Proteomes" id="UP000315010">
    <property type="component" value="Unassembled WGS sequence"/>
</dbReference>
<name>A0A5C5Z9T5_9BACT</name>
<dbReference type="EMBL" id="SJPJ01000001">
    <property type="protein sequence ID" value="TWT84084.1"/>
    <property type="molecule type" value="Genomic_DNA"/>
</dbReference>
<dbReference type="RefSeq" id="WP_146401622.1">
    <property type="nucleotide sequence ID" value="NZ_SJPJ01000001.1"/>
</dbReference>
<keyword evidence="3" id="KW-1185">Reference proteome</keyword>
<dbReference type="OrthoDB" id="290552at2"/>
<accession>A0A5C5Z9T5</accession>
<protein>
    <submittedName>
        <fullName evidence="2">Uncharacterized protein</fullName>
    </submittedName>
</protein>
<reference evidence="2 3" key="1">
    <citation type="submission" date="2019-02" db="EMBL/GenBank/DDBJ databases">
        <title>Deep-cultivation of Planctomycetes and their phenomic and genomic characterization uncovers novel biology.</title>
        <authorList>
            <person name="Wiegand S."/>
            <person name="Jogler M."/>
            <person name="Boedeker C."/>
            <person name="Pinto D."/>
            <person name="Vollmers J."/>
            <person name="Rivas-Marin E."/>
            <person name="Kohn T."/>
            <person name="Peeters S.H."/>
            <person name="Heuer A."/>
            <person name="Rast P."/>
            <person name="Oberbeckmann S."/>
            <person name="Bunk B."/>
            <person name="Jeske O."/>
            <person name="Meyerdierks A."/>
            <person name="Storesund J.E."/>
            <person name="Kallscheuer N."/>
            <person name="Luecker S."/>
            <person name="Lage O.M."/>
            <person name="Pohl T."/>
            <person name="Merkel B.J."/>
            <person name="Hornburger P."/>
            <person name="Mueller R.-W."/>
            <person name="Bruemmer F."/>
            <person name="Labrenz M."/>
            <person name="Spormann A.M."/>
            <person name="Op Den Camp H."/>
            <person name="Overmann J."/>
            <person name="Amann R."/>
            <person name="Jetten M.S.M."/>
            <person name="Mascher T."/>
            <person name="Medema M.H."/>
            <person name="Devos D.P."/>
            <person name="Kaster A.-K."/>
            <person name="Ovreas L."/>
            <person name="Rohde M."/>
            <person name="Galperin M.Y."/>
            <person name="Jogler C."/>
        </authorList>
    </citation>
    <scope>NUCLEOTIDE SEQUENCE [LARGE SCALE GENOMIC DNA]</scope>
    <source>
        <strain evidence="2 3">CA13</strain>
    </source>
</reference>
<keyword evidence="1" id="KW-0812">Transmembrane</keyword>
<keyword evidence="1" id="KW-1133">Transmembrane helix</keyword>
<evidence type="ECO:0000313" key="3">
    <source>
        <dbReference type="Proteomes" id="UP000315010"/>
    </source>
</evidence>
<comment type="caution">
    <text evidence="2">The sequence shown here is derived from an EMBL/GenBank/DDBJ whole genome shotgun (WGS) entry which is preliminary data.</text>
</comment>
<evidence type="ECO:0000313" key="2">
    <source>
        <dbReference type="EMBL" id="TWT84084.1"/>
    </source>
</evidence>